<evidence type="ECO:0000256" key="7">
    <source>
        <dbReference type="ARBA" id="ARBA00023136"/>
    </source>
</evidence>
<evidence type="ECO:0000313" key="11">
    <source>
        <dbReference type="Proteomes" id="UP000283003"/>
    </source>
</evidence>
<dbReference type="EMBL" id="RXOL01000001">
    <property type="protein sequence ID" value="RVQ69551.1"/>
    <property type="molecule type" value="Genomic_DNA"/>
</dbReference>
<evidence type="ECO:0000259" key="9">
    <source>
        <dbReference type="Pfam" id="PF00892"/>
    </source>
</evidence>
<gene>
    <name evidence="10" type="primary">rarD</name>
    <name evidence="10" type="ORF">EKN06_05125</name>
</gene>
<dbReference type="SUPFAM" id="SSF103481">
    <property type="entry name" value="Multidrug resistance efflux transporter EmrE"/>
    <property type="match status" value="2"/>
</dbReference>
<feature type="transmembrane region" description="Helical" evidence="8">
    <location>
        <begin position="241"/>
        <end position="262"/>
    </location>
</feature>
<dbReference type="InterPro" id="IPR004626">
    <property type="entry name" value="RarD"/>
</dbReference>
<evidence type="ECO:0000256" key="2">
    <source>
        <dbReference type="ARBA" id="ARBA00007362"/>
    </source>
</evidence>
<feature type="transmembrane region" description="Helical" evidence="8">
    <location>
        <begin position="101"/>
        <end position="123"/>
    </location>
</feature>
<sequence length="307" mass="33656">MTSVAEKKSHGLPYALGAYALWGTMPLYLVMLNGVDPFRLVAWRIVWTIPVCLMALAAIGGFAKLHAAFANRRALALLLLSSLLITLNWIVYVVAVQAGHFYAASLGYYINPLVNVLLGTIFLRERLSRLQWLAVAIAASGIAVLAIEAREMLVISLTLALSFGFYGLLRKRVAVDALPGLTVEVLLLTIPAIVALMFVPQGVRDFGDGWSLSFLLVGAGLMTGVPLLLFAVAARRMTYSALGFVQFLAPTMVFLQGLFLFGENLKPVQAICFVLIWTAIAIFCADMLMRMRRNAQPQFHQQPQPQD</sequence>
<protein>
    <submittedName>
        <fullName evidence="10">EamA family transporter RarD</fullName>
    </submittedName>
</protein>
<keyword evidence="11" id="KW-1185">Reference proteome</keyword>
<dbReference type="AlphaFoldDB" id="A0A437H1N6"/>
<dbReference type="InterPro" id="IPR037185">
    <property type="entry name" value="EmrE-like"/>
</dbReference>
<dbReference type="GO" id="GO:0005886">
    <property type="term" value="C:plasma membrane"/>
    <property type="evidence" value="ECO:0007669"/>
    <property type="project" value="UniProtKB-SubCell"/>
</dbReference>
<dbReference type="NCBIfam" id="TIGR00688">
    <property type="entry name" value="rarD"/>
    <property type="match status" value="1"/>
</dbReference>
<reference evidence="10 11" key="1">
    <citation type="submission" date="2018-12" db="EMBL/GenBank/DDBJ databases">
        <title>Croceicoccus ponticola sp. nov., a lipolytic bacterium isolated from seawater.</title>
        <authorList>
            <person name="Yoon J.-H."/>
        </authorList>
    </citation>
    <scope>NUCLEOTIDE SEQUENCE [LARGE SCALE GENOMIC DNA]</scope>
    <source>
        <strain evidence="10 11">GM-16</strain>
    </source>
</reference>
<evidence type="ECO:0000313" key="10">
    <source>
        <dbReference type="EMBL" id="RVQ69551.1"/>
    </source>
</evidence>
<keyword evidence="6 8" id="KW-1133">Transmembrane helix</keyword>
<evidence type="ECO:0000256" key="5">
    <source>
        <dbReference type="ARBA" id="ARBA00022692"/>
    </source>
</evidence>
<feature type="transmembrane region" description="Helical" evidence="8">
    <location>
        <begin position="130"/>
        <end position="147"/>
    </location>
</feature>
<dbReference type="PANTHER" id="PTHR22911">
    <property type="entry name" value="ACYL-MALONYL CONDENSING ENZYME-RELATED"/>
    <property type="match status" value="1"/>
</dbReference>
<feature type="transmembrane region" description="Helical" evidence="8">
    <location>
        <begin position="75"/>
        <end position="95"/>
    </location>
</feature>
<evidence type="ECO:0000256" key="1">
    <source>
        <dbReference type="ARBA" id="ARBA00004651"/>
    </source>
</evidence>
<organism evidence="10 11">
    <name type="scientific">Croceicoccus ponticola</name>
    <dbReference type="NCBI Taxonomy" id="2217664"/>
    <lineage>
        <taxon>Bacteria</taxon>
        <taxon>Pseudomonadati</taxon>
        <taxon>Pseudomonadota</taxon>
        <taxon>Alphaproteobacteria</taxon>
        <taxon>Sphingomonadales</taxon>
        <taxon>Erythrobacteraceae</taxon>
        <taxon>Croceicoccus</taxon>
    </lineage>
</organism>
<feature type="transmembrane region" description="Helical" evidence="8">
    <location>
        <begin position="268"/>
        <end position="289"/>
    </location>
</feature>
<feature type="transmembrane region" description="Helical" evidence="8">
    <location>
        <begin position="12"/>
        <end position="35"/>
    </location>
</feature>
<keyword evidence="5 8" id="KW-0812">Transmembrane</keyword>
<comment type="subcellular location">
    <subcellularLocation>
        <location evidence="1">Cell membrane</location>
        <topology evidence="1">Multi-pass membrane protein</topology>
    </subcellularLocation>
</comment>
<keyword evidence="4" id="KW-1003">Cell membrane</keyword>
<keyword evidence="3" id="KW-0813">Transport</keyword>
<dbReference type="PANTHER" id="PTHR22911:SF137">
    <property type="entry name" value="SOLUTE CARRIER FAMILY 35 MEMBER G2-RELATED"/>
    <property type="match status" value="1"/>
</dbReference>
<feature type="transmembrane region" description="Helical" evidence="8">
    <location>
        <begin position="212"/>
        <end position="234"/>
    </location>
</feature>
<proteinExistence type="inferred from homology"/>
<dbReference type="RefSeq" id="WP_127611739.1">
    <property type="nucleotide sequence ID" value="NZ_RXOL01000001.1"/>
</dbReference>
<feature type="transmembrane region" description="Helical" evidence="8">
    <location>
        <begin position="181"/>
        <end position="200"/>
    </location>
</feature>
<dbReference type="OrthoDB" id="369870at2"/>
<comment type="similarity">
    <text evidence="2">Belongs to the EamA transporter family.</text>
</comment>
<comment type="caution">
    <text evidence="10">The sequence shown here is derived from an EMBL/GenBank/DDBJ whole genome shotgun (WGS) entry which is preliminary data.</text>
</comment>
<feature type="transmembrane region" description="Helical" evidence="8">
    <location>
        <begin position="41"/>
        <end position="63"/>
    </location>
</feature>
<evidence type="ECO:0000256" key="4">
    <source>
        <dbReference type="ARBA" id="ARBA00022475"/>
    </source>
</evidence>
<dbReference type="Pfam" id="PF00892">
    <property type="entry name" value="EamA"/>
    <property type="match status" value="1"/>
</dbReference>
<feature type="domain" description="EamA" evidence="9">
    <location>
        <begin position="11"/>
        <end position="145"/>
    </location>
</feature>
<evidence type="ECO:0000256" key="3">
    <source>
        <dbReference type="ARBA" id="ARBA00022448"/>
    </source>
</evidence>
<evidence type="ECO:0000256" key="8">
    <source>
        <dbReference type="SAM" id="Phobius"/>
    </source>
</evidence>
<dbReference type="Proteomes" id="UP000283003">
    <property type="component" value="Unassembled WGS sequence"/>
</dbReference>
<keyword evidence="7 8" id="KW-0472">Membrane</keyword>
<accession>A0A437H1N6</accession>
<evidence type="ECO:0000256" key="6">
    <source>
        <dbReference type="ARBA" id="ARBA00022989"/>
    </source>
</evidence>
<feature type="transmembrane region" description="Helical" evidence="8">
    <location>
        <begin position="153"/>
        <end position="169"/>
    </location>
</feature>
<dbReference type="InterPro" id="IPR000620">
    <property type="entry name" value="EamA_dom"/>
</dbReference>
<name>A0A437H1N6_9SPHN</name>